<dbReference type="PRINTS" id="PR00149">
    <property type="entry name" value="FUMRATELYASE"/>
</dbReference>
<dbReference type="InterPro" id="IPR051546">
    <property type="entry name" value="Aspartate_Ammonia-Lyase"/>
</dbReference>
<sequence>MMRTEKDSLGTLQIEDSVYYGIQTKRATLNCPVSDEKLNKLPLFIQQMVMIKKSASIANNQIGVLSKEICDAICMACDEIINEEIYDQFPVDLFQGAGGTSFNMNINEVIANRANEILTGNKGYEKVHPNNHVNLGQSTNDVLPSAMNMAFYHYFQELSSVLKNLEDVLKKKSEEFQHVVKLGRTCLQDAVPITLGQEFSGYRSFIQRQIEEIKITREKCLPLILGGTAIGTELGTYQGYLENVYKNLREISDIPVEKKENFFDGFQNTDTYVQFSSTLKSLATGLSKMANDFRIMSSGPRAGFGEIKIPAVQPGSSIMPGKVNPVMPEMMIQICYQVYGNDYGITIAADKGELDINVWVTYMLKNLTESFDLLINGIELFSEKCVSKIEANNEICQQYAEESLANSTIISAKFGYESATEVSKEAYKRDMTIQDIVVEKGLLNEKQAKDLLNPIKLADPSQNVSLVEINKKNR</sequence>
<dbReference type="InterPro" id="IPR008948">
    <property type="entry name" value="L-Aspartase-like"/>
</dbReference>
<keyword evidence="1 4" id="KW-0456">Lyase</keyword>
<dbReference type="RefSeq" id="WP_256708408.1">
    <property type="nucleotide sequence ID" value="NZ_CP101914.1"/>
</dbReference>
<accession>A0ABY5JU37</accession>
<dbReference type="EC" id="4.3.1.1" evidence="4"/>
<evidence type="ECO:0000259" key="2">
    <source>
        <dbReference type="Pfam" id="PF00206"/>
    </source>
</evidence>
<evidence type="ECO:0000313" key="5">
    <source>
        <dbReference type="Proteomes" id="UP001059773"/>
    </source>
</evidence>
<dbReference type="GO" id="GO:0008797">
    <property type="term" value="F:aspartate ammonia-lyase activity"/>
    <property type="evidence" value="ECO:0007669"/>
    <property type="project" value="UniProtKB-EC"/>
</dbReference>
<protein>
    <submittedName>
        <fullName evidence="4">Aspartate ammonia-lyase</fullName>
        <ecNumber evidence="4">4.3.1.1</ecNumber>
    </submittedName>
</protein>
<dbReference type="InterPro" id="IPR020557">
    <property type="entry name" value="Fumarate_lyase_CS"/>
</dbReference>
<keyword evidence="5" id="KW-1185">Reference proteome</keyword>
<dbReference type="InterPro" id="IPR022761">
    <property type="entry name" value="Fumarate_lyase_N"/>
</dbReference>
<feature type="domain" description="Fumarase C C-terminal" evidence="3">
    <location>
        <begin position="408"/>
        <end position="458"/>
    </location>
</feature>
<evidence type="ECO:0000259" key="3">
    <source>
        <dbReference type="Pfam" id="PF10415"/>
    </source>
</evidence>
<dbReference type="NCBIfam" id="NF008909">
    <property type="entry name" value="PRK12273.1"/>
    <property type="match status" value="1"/>
</dbReference>
<dbReference type="PANTHER" id="PTHR42696">
    <property type="entry name" value="ASPARTATE AMMONIA-LYASE"/>
    <property type="match status" value="1"/>
</dbReference>
<evidence type="ECO:0000256" key="1">
    <source>
        <dbReference type="ARBA" id="ARBA00023239"/>
    </source>
</evidence>
<dbReference type="InterPro" id="IPR000362">
    <property type="entry name" value="Fumarate_lyase_fam"/>
</dbReference>
<proteinExistence type="predicted"/>
<dbReference type="Pfam" id="PF00206">
    <property type="entry name" value="Lyase_1"/>
    <property type="match status" value="1"/>
</dbReference>
<feature type="domain" description="Fumarate lyase N-terminal" evidence="2">
    <location>
        <begin position="11"/>
        <end position="340"/>
    </location>
</feature>
<reference evidence="4" key="1">
    <citation type="submission" date="2022-07" db="EMBL/GenBank/DDBJ databases">
        <title>FELIX.</title>
        <authorList>
            <person name="Wan K.H."/>
            <person name="Park S."/>
            <person name="Lawrence Q."/>
            <person name="Eichenberger J.P."/>
            <person name="Booth B.W."/>
            <person name="Piaggio A.J."/>
            <person name="Chandler J.C."/>
            <person name="Franklin A.B."/>
            <person name="Celniker S.E."/>
        </authorList>
    </citation>
    <scope>NUCLEOTIDE SEQUENCE</scope>
    <source>
        <strain evidence="4">QA-1986 374</strain>
    </source>
</reference>
<dbReference type="Gene3D" id="1.20.200.10">
    <property type="entry name" value="Fumarase/aspartase (Central domain)"/>
    <property type="match status" value="1"/>
</dbReference>
<dbReference type="PROSITE" id="PS00163">
    <property type="entry name" value="FUMARATE_LYASES"/>
    <property type="match status" value="1"/>
</dbReference>
<gene>
    <name evidence="4" type="ORF">NP439_00900</name>
</gene>
<dbReference type="Gene3D" id="1.10.40.30">
    <property type="entry name" value="Fumarase/aspartase (C-terminal domain)"/>
    <property type="match status" value="1"/>
</dbReference>
<dbReference type="Proteomes" id="UP001059773">
    <property type="component" value="Chromosome"/>
</dbReference>
<dbReference type="PANTHER" id="PTHR42696:SF2">
    <property type="entry name" value="ASPARTATE AMMONIA-LYASE"/>
    <property type="match status" value="1"/>
</dbReference>
<name>A0ABY5JU37_9BACI</name>
<dbReference type="SUPFAM" id="SSF48557">
    <property type="entry name" value="L-aspartase-like"/>
    <property type="match status" value="1"/>
</dbReference>
<organism evidence="4 5">
    <name type="scientific">Oceanobacillus jeddahense</name>
    <dbReference type="NCBI Taxonomy" id="1462527"/>
    <lineage>
        <taxon>Bacteria</taxon>
        <taxon>Bacillati</taxon>
        <taxon>Bacillota</taxon>
        <taxon>Bacilli</taxon>
        <taxon>Bacillales</taxon>
        <taxon>Bacillaceae</taxon>
        <taxon>Oceanobacillus</taxon>
    </lineage>
</organism>
<dbReference type="Gene3D" id="1.10.275.10">
    <property type="entry name" value="Fumarase/aspartase (N-terminal domain)"/>
    <property type="match status" value="1"/>
</dbReference>
<dbReference type="Pfam" id="PF10415">
    <property type="entry name" value="FumaraseC_C"/>
    <property type="match status" value="1"/>
</dbReference>
<evidence type="ECO:0000313" key="4">
    <source>
        <dbReference type="EMBL" id="UUI03310.1"/>
    </source>
</evidence>
<dbReference type="InterPro" id="IPR024083">
    <property type="entry name" value="Fumarase/histidase_N"/>
</dbReference>
<dbReference type="EMBL" id="CP101914">
    <property type="protein sequence ID" value="UUI03310.1"/>
    <property type="molecule type" value="Genomic_DNA"/>
</dbReference>
<dbReference type="InterPro" id="IPR018951">
    <property type="entry name" value="Fumarase_C_C"/>
</dbReference>